<evidence type="ECO:0000313" key="2">
    <source>
        <dbReference type="Proteomes" id="UP001199525"/>
    </source>
</evidence>
<name>A0ABS8IN04_9NOSO</name>
<accession>A0ABS8IN04</accession>
<comment type="caution">
    <text evidence="1">The sequence shown here is derived from an EMBL/GenBank/DDBJ whole genome shotgun (WGS) entry which is preliminary data.</text>
</comment>
<dbReference type="RefSeq" id="WP_229491263.1">
    <property type="nucleotide sequence ID" value="NZ_JAIVFQ010000205.1"/>
</dbReference>
<gene>
    <name evidence="1" type="ORF">LC586_39880</name>
</gene>
<sequence>MKNKSSYRKPRLNKKQRAWVNSFLASHPNARVRNIYELDGDRVVEIEWWENTNRIILDPKTYIQGIISYKMRVKLRKFGDARKTAEFFYRITPPEKRSALWHLTGQLSLELPQCYEVAEPNNPVIVKPKRRNTKTKKVKKLIQHTLPLSGISAQLHTMNIEDGGVPLSEQELLLESVSHLNLDTGKETKLPGAIVKILSNKKASLKEWETAIALYEVTGSSGVIEYLQQLDSWRKYLGTQPVENPADQVLNQKSVQSVQSVQN</sequence>
<proteinExistence type="predicted"/>
<reference evidence="1 2" key="1">
    <citation type="journal article" date="2021" name="Microorganisms">
        <title>Genome Evolution of Filamentous Cyanobacterium Nostoc Species: From Facultative Symbiosis to Free Living.</title>
        <authorList>
            <person name="Huo D."/>
            <person name="Li H."/>
            <person name="Cai F."/>
            <person name="Guo X."/>
            <person name="Qiao Z."/>
            <person name="Wang W."/>
            <person name="Yu G."/>
            <person name="Li R."/>
        </authorList>
    </citation>
    <scope>NUCLEOTIDE SEQUENCE [LARGE SCALE GENOMIC DNA]</scope>
    <source>
        <strain evidence="1 2">CHAB 5714</strain>
    </source>
</reference>
<dbReference type="Proteomes" id="UP001199525">
    <property type="component" value="Unassembled WGS sequence"/>
</dbReference>
<organism evidence="1 2">
    <name type="scientific">Nostoc favosum CHAB5714</name>
    <dbReference type="NCBI Taxonomy" id="2780399"/>
    <lineage>
        <taxon>Bacteria</taxon>
        <taxon>Bacillati</taxon>
        <taxon>Cyanobacteriota</taxon>
        <taxon>Cyanophyceae</taxon>
        <taxon>Nostocales</taxon>
        <taxon>Nostocaceae</taxon>
        <taxon>Nostoc</taxon>
        <taxon>Nostoc favosum</taxon>
    </lineage>
</organism>
<evidence type="ECO:0000313" key="1">
    <source>
        <dbReference type="EMBL" id="MCC5605106.1"/>
    </source>
</evidence>
<protein>
    <submittedName>
        <fullName evidence="1">Uncharacterized protein</fullName>
    </submittedName>
</protein>
<dbReference type="EMBL" id="JAIVFQ010000205">
    <property type="protein sequence ID" value="MCC5605106.1"/>
    <property type="molecule type" value="Genomic_DNA"/>
</dbReference>
<keyword evidence="2" id="KW-1185">Reference proteome</keyword>